<accession>A0A419T3D4</accession>
<name>A0A419T3D4_9FIRM</name>
<dbReference type="RefSeq" id="WP_120168889.1">
    <property type="nucleotide sequence ID" value="NZ_MCIB01000013.1"/>
</dbReference>
<reference evidence="2 3" key="1">
    <citation type="submission" date="2016-08" db="EMBL/GenBank/DDBJ databases">
        <title>Novel Firmicutes and Novel Genomes.</title>
        <authorList>
            <person name="Poppleton D.I."/>
            <person name="Gribaldo S."/>
        </authorList>
    </citation>
    <scope>NUCLEOTIDE SEQUENCE [LARGE SCALE GENOMIC DNA]</scope>
    <source>
        <strain evidence="2 3">CTT3</strain>
    </source>
</reference>
<comment type="caution">
    <text evidence="2">The sequence shown here is derived from an EMBL/GenBank/DDBJ whole genome shotgun (WGS) entry which is preliminary data.</text>
</comment>
<dbReference type="InterPro" id="IPR021778">
    <property type="entry name" value="Se/S_carrier-like"/>
</dbReference>
<sequence length="89" mass="10276">MNKEIYYVIAFDSTHHAIKAEKKLKERKVDIKTIPTPREITASCGLSIRFSGNFLDNVKDVLSSDTFNIKGLYRFLKTKDKKIVEKVKL</sequence>
<evidence type="ECO:0000313" key="2">
    <source>
        <dbReference type="EMBL" id="RKD32067.1"/>
    </source>
</evidence>
<dbReference type="EMBL" id="MCIB01000013">
    <property type="protein sequence ID" value="RKD32067.1"/>
    <property type="molecule type" value="Genomic_DNA"/>
</dbReference>
<evidence type="ECO:0000313" key="3">
    <source>
        <dbReference type="Proteomes" id="UP000284177"/>
    </source>
</evidence>
<protein>
    <recommendedName>
        <fullName evidence="1">Putative Se/S carrier protein-like domain-containing protein</fullName>
    </recommendedName>
</protein>
<feature type="domain" description="Putative Se/S carrier protein-like" evidence="1">
    <location>
        <begin position="6"/>
        <end position="74"/>
    </location>
</feature>
<gene>
    <name evidence="2" type="ORF">BET03_11350</name>
</gene>
<dbReference type="OrthoDB" id="3192849at2"/>
<dbReference type="Proteomes" id="UP000284177">
    <property type="component" value="Unassembled WGS sequence"/>
</dbReference>
<keyword evidence="3" id="KW-1185">Reference proteome</keyword>
<proteinExistence type="predicted"/>
<organism evidence="2 3">
    <name type="scientific">Thermohalobacter berrensis</name>
    <dbReference type="NCBI Taxonomy" id="99594"/>
    <lineage>
        <taxon>Bacteria</taxon>
        <taxon>Bacillati</taxon>
        <taxon>Bacillota</taxon>
        <taxon>Tissierellia</taxon>
        <taxon>Tissierellales</taxon>
        <taxon>Thermohalobacteraceae</taxon>
        <taxon>Thermohalobacter</taxon>
    </lineage>
</organism>
<evidence type="ECO:0000259" key="1">
    <source>
        <dbReference type="Pfam" id="PF11823"/>
    </source>
</evidence>
<dbReference type="AlphaFoldDB" id="A0A419T3D4"/>
<dbReference type="Pfam" id="PF11823">
    <property type="entry name" value="Se_S_carrier"/>
    <property type="match status" value="1"/>
</dbReference>